<dbReference type="PANTHER" id="PTHR44196">
    <property type="entry name" value="DEHYDROGENASE/REDUCTASE SDR FAMILY MEMBER 7B"/>
    <property type="match status" value="1"/>
</dbReference>
<comment type="caution">
    <text evidence="3">The sequence shown here is derived from an EMBL/GenBank/DDBJ whole genome shotgun (WGS) entry which is preliminary data.</text>
</comment>
<dbReference type="AlphaFoldDB" id="A0A4V6NAW4"/>
<evidence type="ECO:0000256" key="2">
    <source>
        <dbReference type="ARBA" id="ARBA00023002"/>
    </source>
</evidence>
<dbReference type="SUPFAM" id="SSF51735">
    <property type="entry name" value="NAD(P)-binding Rossmann-fold domains"/>
    <property type="match status" value="1"/>
</dbReference>
<dbReference type="Pfam" id="PF00106">
    <property type="entry name" value="adh_short"/>
    <property type="match status" value="1"/>
</dbReference>
<evidence type="ECO:0000256" key="1">
    <source>
        <dbReference type="ARBA" id="ARBA00006484"/>
    </source>
</evidence>
<dbReference type="GO" id="GO:0016020">
    <property type="term" value="C:membrane"/>
    <property type="evidence" value="ECO:0007669"/>
    <property type="project" value="TreeGrafter"/>
</dbReference>
<keyword evidence="4" id="KW-1185">Reference proteome</keyword>
<sequence length="259" mass="27982">MRPHDHRGGMRDLRVPATMENALPLKDRVILVTGAGQGLGRACALACAARGATVILLGRTTGKLEKVYDEIIAAGGPMPAIFPMDLEKAGDRDFDTLAEAIGYQMRRLDGVIHCASEFESPSPLGQQSIAAWQRLYKVNTLAPFAINRSCLQLLAAAPDAGVLLIGETHGHKPGAYWGGFAVSKAALETYFRIQAEEWADAANLRLNLVVPGPINSPQRLRSHPGEDKSRLPTPADLAEYLADLMSGPERGRLVEWRPG</sequence>
<proteinExistence type="inferred from homology"/>
<protein>
    <submittedName>
        <fullName evidence="3">SDR family NAD(P)-dependent oxidoreductase</fullName>
    </submittedName>
</protein>
<gene>
    <name evidence="3" type="ORF">EZJ19_15630</name>
</gene>
<reference evidence="3 4" key="1">
    <citation type="submission" date="2019-03" db="EMBL/GenBank/DDBJ databases">
        <title>Genome sequence of Thiobacillaceae bacterium LSR1, a sulfur-oxidizing bacterium isolated from freshwater sediment.</title>
        <authorList>
            <person name="Li S."/>
        </authorList>
    </citation>
    <scope>NUCLEOTIDE SEQUENCE [LARGE SCALE GENOMIC DNA]</scope>
    <source>
        <strain evidence="3 4">LSR1</strain>
    </source>
</reference>
<comment type="similarity">
    <text evidence="1">Belongs to the short-chain dehydrogenases/reductases (SDR) family.</text>
</comment>
<dbReference type="OrthoDB" id="9790785at2"/>
<dbReference type="Gene3D" id="3.40.50.720">
    <property type="entry name" value="NAD(P)-binding Rossmann-like Domain"/>
    <property type="match status" value="1"/>
</dbReference>
<dbReference type="PRINTS" id="PR00081">
    <property type="entry name" value="GDHRDH"/>
</dbReference>
<dbReference type="PANTHER" id="PTHR44196:SF4">
    <property type="entry name" value="SHORT CHAIN DEHYDROGENASE"/>
    <property type="match status" value="1"/>
</dbReference>
<dbReference type="EMBL" id="SJZB01000054">
    <property type="protein sequence ID" value="TCJ11496.1"/>
    <property type="molecule type" value="Genomic_DNA"/>
</dbReference>
<evidence type="ECO:0000313" key="3">
    <source>
        <dbReference type="EMBL" id="TCJ11496.1"/>
    </source>
</evidence>
<evidence type="ECO:0000313" key="4">
    <source>
        <dbReference type="Proteomes" id="UP000295443"/>
    </source>
</evidence>
<dbReference type="InterPro" id="IPR002347">
    <property type="entry name" value="SDR_fam"/>
</dbReference>
<dbReference type="GO" id="GO:0016491">
    <property type="term" value="F:oxidoreductase activity"/>
    <property type="evidence" value="ECO:0007669"/>
    <property type="project" value="UniProtKB-KW"/>
</dbReference>
<name>A0A4V6NAW4_9PROT</name>
<organism evidence="3 4">
    <name type="scientific">Parasulfuritortus cantonensis</name>
    <dbReference type="NCBI Taxonomy" id="2528202"/>
    <lineage>
        <taxon>Bacteria</taxon>
        <taxon>Pseudomonadati</taxon>
        <taxon>Pseudomonadota</taxon>
        <taxon>Betaproteobacteria</taxon>
        <taxon>Nitrosomonadales</taxon>
        <taxon>Thiobacillaceae</taxon>
        <taxon>Parasulfuritortus</taxon>
    </lineage>
</organism>
<keyword evidence="2" id="KW-0560">Oxidoreductase</keyword>
<dbReference type="InterPro" id="IPR036291">
    <property type="entry name" value="NAD(P)-bd_dom_sf"/>
</dbReference>
<accession>A0A4V6NAW4</accession>
<dbReference type="Proteomes" id="UP000295443">
    <property type="component" value="Unassembled WGS sequence"/>
</dbReference>